<dbReference type="InterPro" id="IPR036265">
    <property type="entry name" value="HIT-like_sf"/>
</dbReference>
<dbReference type="InterPro" id="IPR052908">
    <property type="entry name" value="AP-4-A_phosphorylase"/>
</dbReference>
<dbReference type="InterPro" id="IPR039383">
    <property type="entry name" value="FHIT"/>
</dbReference>
<dbReference type="PANTHER" id="PTHR42997:SF1">
    <property type="entry name" value="AP-4-A PHOSPHORYLASE"/>
    <property type="match status" value="1"/>
</dbReference>
<dbReference type="GO" id="GO:0016787">
    <property type="term" value="F:hydrolase activity"/>
    <property type="evidence" value="ECO:0007669"/>
    <property type="project" value="UniProtKB-KW"/>
</dbReference>
<evidence type="ECO:0000256" key="4">
    <source>
        <dbReference type="PROSITE-ProRule" id="PRU00464"/>
    </source>
</evidence>
<evidence type="ECO:0000256" key="2">
    <source>
        <dbReference type="PIRSR" id="PIRSR639383-1"/>
    </source>
</evidence>
<feature type="active site" description="Tele-AMP-histidine intermediate" evidence="2">
    <location>
        <position position="118"/>
    </location>
</feature>
<dbReference type="Proteomes" id="UP000051096">
    <property type="component" value="Unassembled WGS sequence"/>
</dbReference>
<organism evidence="6 7">
    <name type="scientific">candidate division WOR_3 bacterium SM23_60</name>
    <dbReference type="NCBI Taxonomy" id="1703780"/>
    <lineage>
        <taxon>Bacteria</taxon>
        <taxon>Bacteria division WOR-3</taxon>
    </lineage>
</organism>
<feature type="binding site" evidence="3">
    <location>
        <begin position="110"/>
        <end position="114"/>
    </location>
    <ligand>
        <name>substrate</name>
    </ligand>
</feature>
<dbReference type="PANTHER" id="PTHR42997">
    <property type="entry name" value="HIT FAMILY HYDROLASE"/>
    <property type="match status" value="1"/>
</dbReference>
<dbReference type="GO" id="GO:0000166">
    <property type="term" value="F:nucleotide binding"/>
    <property type="evidence" value="ECO:0007669"/>
    <property type="project" value="UniProtKB-KW"/>
</dbReference>
<feature type="short sequence motif" description="Histidine triad motif" evidence="4">
    <location>
        <begin position="116"/>
        <end position="120"/>
    </location>
</feature>
<protein>
    <submittedName>
        <fullName evidence="6">HIT family hydrolase</fullName>
    </submittedName>
</protein>
<evidence type="ECO:0000313" key="7">
    <source>
        <dbReference type="Proteomes" id="UP000051096"/>
    </source>
</evidence>
<evidence type="ECO:0000313" key="6">
    <source>
        <dbReference type="EMBL" id="KPK69568.1"/>
    </source>
</evidence>
<dbReference type="SUPFAM" id="SSF54197">
    <property type="entry name" value="HIT-like"/>
    <property type="match status" value="1"/>
</dbReference>
<keyword evidence="6" id="KW-0378">Hydrolase</keyword>
<evidence type="ECO:0000259" key="5">
    <source>
        <dbReference type="PROSITE" id="PS51084"/>
    </source>
</evidence>
<dbReference type="PROSITE" id="PS51084">
    <property type="entry name" value="HIT_2"/>
    <property type="match status" value="1"/>
</dbReference>
<feature type="binding site" evidence="3">
    <location>
        <position position="120"/>
    </location>
    <ligand>
        <name>substrate</name>
    </ligand>
</feature>
<dbReference type="Gene3D" id="3.30.428.10">
    <property type="entry name" value="HIT-like"/>
    <property type="match status" value="1"/>
</dbReference>
<dbReference type="CDD" id="cd01275">
    <property type="entry name" value="FHIT"/>
    <property type="match status" value="1"/>
</dbReference>
<reference evidence="6 7" key="1">
    <citation type="journal article" date="2015" name="Microbiome">
        <title>Genomic resolution of linkages in carbon, nitrogen, and sulfur cycling among widespread estuary sediment bacteria.</title>
        <authorList>
            <person name="Baker B.J."/>
            <person name="Lazar C.S."/>
            <person name="Teske A.P."/>
            <person name="Dick G.J."/>
        </authorList>
    </citation>
    <scope>NUCLEOTIDE SEQUENCE [LARGE SCALE GENOMIC DNA]</scope>
    <source>
        <strain evidence="6">SM23_60</strain>
    </source>
</reference>
<feature type="binding site" evidence="3">
    <location>
        <position position="48"/>
    </location>
    <ligand>
        <name>substrate</name>
    </ligand>
</feature>
<evidence type="ECO:0000256" key="1">
    <source>
        <dbReference type="ARBA" id="ARBA00022741"/>
    </source>
</evidence>
<sequence length="163" mass="18254">MERLWAPWRVAYIRNPGRGCFFCAGLKAKDAAKSLILEKTEYAFSLLNRFPYNNGHTMIAPLRHIGSLEELDNEEILAINHLLTRAMRAIRETMKAHGFNIGINQGNIAGAGVVDHIHIHCVPRWQGDTNFMPVLADTKVVSEALQDTYTTIKKGLAALDELL</sequence>
<feature type="domain" description="HIT" evidence="5">
    <location>
        <begin position="21"/>
        <end position="131"/>
    </location>
</feature>
<accession>A0A0S8GA24</accession>
<evidence type="ECO:0000256" key="3">
    <source>
        <dbReference type="PIRSR" id="PIRSR639383-2"/>
    </source>
</evidence>
<dbReference type="InterPro" id="IPR011146">
    <property type="entry name" value="HIT-like"/>
</dbReference>
<gene>
    <name evidence="6" type="ORF">AMJ87_10300</name>
</gene>
<comment type="caution">
    <text evidence="6">The sequence shown here is derived from an EMBL/GenBank/DDBJ whole genome shotgun (WGS) entry which is preliminary data.</text>
</comment>
<name>A0A0S8GA24_UNCW3</name>
<proteinExistence type="predicted"/>
<dbReference type="AlphaFoldDB" id="A0A0S8GA24"/>
<dbReference type="Pfam" id="PF01230">
    <property type="entry name" value="HIT"/>
    <property type="match status" value="1"/>
</dbReference>
<dbReference type="EMBL" id="LJUO01000121">
    <property type="protein sequence ID" value="KPK69568.1"/>
    <property type="molecule type" value="Genomic_DNA"/>
</dbReference>
<keyword evidence="1" id="KW-0547">Nucleotide-binding</keyword>